<feature type="compositionally biased region" description="Polar residues" evidence="4">
    <location>
        <begin position="620"/>
        <end position="641"/>
    </location>
</feature>
<protein>
    <recommendedName>
        <fullName evidence="7">PLD phosphodiesterase domain-containing protein</fullName>
    </recommendedName>
</protein>
<dbReference type="Proteomes" id="UP001149165">
    <property type="component" value="Unassembled WGS sequence"/>
</dbReference>
<feature type="region of interest" description="Disordered" evidence="4">
    <location>
        <begin position="611"/>
        <end position="642"/>
    </location>
</feature>
<keyword evidence="6" id="KW-1185">Reference proteome</keyword>
<gene>
    <name evidence="5" type="ORF">N7456_004361</name>
</gene>
<comment type="caution">
    <text evidence="5">The sequence shown here is derived from an EMBL/GenBank/DDBJ whole genome shotgun (WGS) entry which is preliminary data.</text>
</comment>
<evidence type="ECO:0000256" key="3">
    <source>
        <dbReference type="PIRSR" id="PIRSR610347-3"/>
    </source>
</evidence>
<evidence type="ECO:0000256" key="4">
    <source>
        <dbReference type="SAM" id="MobiDB-lite"/>
    </source>
</evidence>
<proteinExistence type="predicted"/>
<sequence length="676" mass="76532">MDPDEIDDPMLRRAIEASLRDVNGESEPSASRQPSGHVVDLTNDSDDQSDIEELFPKSKAHVSSDTDDEAEQEMQGNDEDLRRAIAMSLQDQYQGNSPFEEEQQTFRDQTEQPAPPPMGMLGLDRKQMEAERRARLEKRKAENSVSSPEQSPTKVSKVENELYANPHLRESKTPTQSSLPTHSALPMRPTARPGIQWPLGAVRKTHVLGTQRGNDEIRIEEVIQRADLELAVFSSYLWDMDWLFTKCDTWKTRFILIMSAKEQAQRDQMLDETKNMKNLRLCFPPMSGQVNIMHSKLMLLFHPEYLRIVVPTANLTLTDWGENSLMENTAFLIDLPLKSDHKTPSSKTFFYEELVHFLKASALNENVIAKMDKFDFTETKRYAFVHTIGGTNGPNSEESWRRTGYCGLGRAVSHLGLRSFSPINIDFVASSIGSLNEEFLRAMYLSCKGDDGLAEYAMRYNNSSSVPQSANTYHKLMMKSGDEWRDRFRVYFPSDQTARRAHQHPEETAGTVCFQSKWWKGAKFPQHVLRDCSSHKNVLMHNKLAYVWPSEPIALENNQECKGWAYIGSANLSESAWGRLVKDRTANKPKLNCRNWESGVLVPIITATDTPSDLGKESESSFSEGTVQLASESSTPKTEASNFPAEIFQGTIPVPMKVPAPALSQSRPPWFFMGRD</sequence>
<dbReference type="GO" id="GO:0003690">
    <property type="term" value="F:double-stranded DNA binding"/>
    <property type="evidence" value="ECO:0007669"/>
    <property type="project" value="TreeGrafter"/>
</dbReference>
<organism evidence="5 6">
    <name type="scientific">Penicillium angulare</name>
    <dbReference type="NCBI Taxonomy" id="116970"/>
    <lineage>
        <taxon>Eukaryota</taxon>
        <taxon>Fungi</taxon>
        <taxon>Dikarya</taxon>
        <taxon>Ascomycota</taxon>
        <taxon>Pezizomycotina</taxon>
        <taxon>Eurotiomycetes</taxon>
        <taxon>Eurotiomycetidae</taxon>
        <taxon>Eurotiales</taxon>
        <taxon>Aspergillaceae</taxon>
        <taxon>Penicillium</taxon>
    </lineage>
</organism>
<feature type="active site" description="Proton donor/acceptor" evidence="1">
    <location>
        <position position="541"/>
    </location>
</feature>
<dbReference type="EMBL" id="JAPQKH010000003">
    <property type="protein sequence ID" value="KAJ5107686.1"/>
    <property type="molecule type" value="Genomic_DNA"/>
</dbReference>
<dbReference type="AlphaFoldDB" id="A0A9W9KJ53"/>
<dbReference type="Gene3D" id="3.30.870.10">
    <property type="entry name" value="Endonuclease Chain A"/>
    <property type="match status" value="2"/>
</dbReference>
<feature type="binding site" evidence="2">
    <location>
        <position position="296"/>
    </location>
    <ligand>
        <name>substrate</name>
    </ligand>
</feature>
<dbReference type="SMART" id="SM00726">
    <property type="entry name" value="UIM"/>
    <property type="match status" value="2"/>
</dbReference>
<dbReference type="SUPFAM" id="SSF56024">
    <property type="entry name" value="Phospholipase D/nuclease"/>
    <property type="match status" value="2"/>
</dbReference>
<dbReference type="GO" id="GO:0003697">
    <property type="term" value="F:single-stranded DNA binding"/>
    <property type="evidence" value="ECO:0007669"/>
    <property type="project" value="TreeGrafter"/>
</dbReference>
<accession>A0A9W9KJ53</accession>
<name>A0A9W9KJ53_9EURO</name>
<dbReference type="InterPro" id="IPR003903">
    <property type="entry name" value="UIM_dom"/>
</dbReference>
<dbReference type="PANTHER" id="PTHR12415">
    <property type="entry name" value="TYROSYL-DNA PHOSPHODIESTERASE 1"/>
    <property type="match status" value="1"/>
</dbReference>
<dbReference type="GO" id="GO:0017005">
    <property type="term" value="F:3'-tyrosyl-DNA phosphodiesterase activity"/>
    <property type="evidence" value="ECO:0007669"/>
    <property type="project" value="TreeGrafter"/>
</dbReference>
<feature type="active site" description="Nucleophile" evidence="1">
    <location>
        <position position="294"/>
    </location>
</feature>
<feature type="site" description="Interaction with DNA" evidence="3">
    <location>
        <position position="573"/>
    </location>
</feature>
<reference evidence="5" key="1">
    <citation type="submission" date="2022-11" db="EMBL/GenBank/DDBJ databases">
        <authorList>
            <person name="Petersen C."/>
        </authorList>
    </citation>
    <scope>NUCLEOTIDE SEQUENCE</scope>
    <source>
        <strain evidence="5">IBT 30069</strain>
    </source>
</reference>
<evidence type="ECO:0000256" key="2">
    <source>
        <dbReference type="PIRSR" id="PIRSR610347-2"/>
    </source>
</evidence>
<dbReference type="InterPro" id="IPR010347">
    <property type="entry name" value="Tdp1"/>
</dbReference>
<dbReference type="CDD" id="cd09122">
    <property type="entry name" value="PLDc_Tdp1_1"/>
    <property type="match status" value="1"/>
</dbReference>
<dbReference type="GO" id="GO:0006281">
    <property type="term" value="P:DNA repair"/>
    <property type="evidence" value="ECO:0007669"/>
    <property type="project" value="InterPro"/>
</dbReference>
<feature type="compositionally biased region" description="Polar residues" evidence="4">
    <location>
        <begin position="143"/>
        <end position="154"/>
    </location>
</feature>
<dbReference type="Pfam" id="PF06087">
    <property type="entry name" value="Tyr-DNA_phospho"/>
    <property type="match status" value="1"/>
</dbReference>
<evidence type="ECO:0008006" key="7">
    <source>
        <dbReference type="Google" id="ProtNLM"/>
    </source>
</evidence>
<feature type="region of interest" description="Disordered" evidence="4">
    <location>
        <begin position="19"/>
        <end position="195"/>
    </location>
</feature>
<feature type="compositionally biased region" description="Basic and acidic residues" evidence="4">
    <location>
        <begin position="123"/>
        <end position="142"/>
    </location>
</feature>
<evidence type="ECO:0000256" key="1">
    <source>
        <dbReference type="PIRSR" id="PIRSR610347-1"/>
    </source>
</evidence>
<dbReference type="PANTHER" id="PTHR12415:SF4">
    <property type="entry name" value="TYROSYL-DNA PHOSPHODIESTERASE DOMAIN-CONTAINING PROTEIN"/>
    <property type="match status" value="1"/>
</dbReference>
<feature type="binding site" evidence="2">
    <location>
        <position position="543"/>
    </location>
    <ligand>
        <name>substrate</name>
    </ligand>
</feature>
<feature type="compositionally biased region" description="Acidic residues" evidence="4">
    <location>
        <begin position="65"/>
        <end position="78"/>
    </location>
</feature>
<feature type="compositionally biased region" description="Acidic residues" evidence="4">
    <location>
        <begin position="43"/>
        <end position="53"/>
    </location>
</feature>
<dbReference type="PROSITE" id="PS50330">
    <property type="entry name" value="UIM"/>
    <property type="match status" value="1"/>
</dbReference>
<evidence type="ECO:0000313" key="6">
    <source>
        <dbReference type="Proteomes" id="UP001149165"/>
    </source>
</evidence>
<dbReference type="Pfam" id="PF02809">
    <property type="entry name" value="UIM"/>
    <property type="match status" value="2"/>
</dbReference>
<dbReference type="GO" id="GO:0005634">
    <property type="term" value="C:nucleus"/>
    <property type="evidence" value="ECO:0007669"/>
    <property type="project" value="InterPro"/>
</dbReference>
<evidence type="ECO:0000313" key="5">
    <source>
        <dbReference type="EMBL" id="KAJ5107686.1"/>
    </source>
</evidence>
<reference evidence="5" key="2">
    <citation type="journal article" date="2023" name="IMA Fungus">
        <title>Comparative genomic study of the Penicillium genus elucidates a diverse pangenome and 15 lateral gene transfer events.</title>
        <authorList>
            <person name="Petersen C."/>
            <person name="Sorensen T."/>
            <person name="Nielsen M.R."/>
            <person name="Sondergaard T.E."/>
            <person name="Sorensen J.L."/>
            <person name="Fitzpatrick D.A."/>
            <person name="Frisvad J.C."/>
            <person name="Nielsen K.L."/>
        </authorList>
    </citation>
    <scope>NUCLEOTIDE SEQUENCE</scope>
    <source>
        <strain evidence="5">IBT 30069</strain>
    </source>
</reference>
<dbReference type="OrthoDB" id="47785at2759"/>